<keyword evidence="3" id="KW-1003">Cell membrane</keyword>
<keyword evidence="9" id="KW-0808">Transferase</keyword>
<dbReference type="OrthoDB" id="9810469at2"/>
<dbReference type="GO" id="GO:0005886">
    <property type="term" value="C:plasma membrane"/>
    <property type="evidence" value="ECO:0007669"/>
    <property type="project" value="UniProtKB-SubCell"/>
</dbReference>
<dbReference type="Pfam" id="PF01757">
    <property type="entry name" value="Acyl_transf_3"/>
    <property type="match status" value="1"/>
</dbReference>
<evidence type="ECO:0000256" key="6">
    <source>
        <dbReference type="ARBA" id="ARBA00023136"/>
    </source>
</evidence>
<evidence type="ECO:0000256" key="3">
    <source>
        <dbReference type="ARBA" id="ARBA00022475"/>
    </source>
</evidence>
<evidence type="ECO:0000256" key="4">
    <source>
        <dbReference type="ARBA" id="ARBA00022692"/>
    </source>
</evidence>
<feature type="transmembrane region" description="Helical" evidence="7">
    <location>
        <begin position="523"/>
        <end position="542"/>
    </location>
</feature>
<keyword evidence="6 7" id="KW-0472">Membrane</keyword>
<feature type="domain" description="Acyltransferase 3" evidence="8">
    <location>
        <begin position="225"/>
        <end position="542"/>
    </location>
</feature>
<feature type="transmembrane region" description="Helical" evidence="7">
    <location>
        <begin position="35"/>
        <end position="55"/>
    </location>
</feature>
<dbReference type="AlphaFoldDB" id="A0A3B0C7Z9"/>
<feature type="transmembrane region" description="Helical" evidence="7">
    <location>
        <begin position="466"/>
        <end position="485"/>
    </location>
</feature>
<feature type="transmembrane region" description="Helical" evidence="7">
    <location>
        <begin position="339"/>
        <end position="361"/>
    </location>
</feature>
<protein>
    <submittedName>
        <fullName evidence="9">Acyltransferase</fullName>
    </submittedName>
</protein>
<feature type="transmembrane region" description="Helical" evidence="7">
    <location>
        <begin position="368"/>
        <end position="390"/>
    </location>
</feature>
<feature type="transmembrane region" description="Helical" evidence="7">
    <location>
        <begin position="261"/>
        <end position="284"/>
    </location>
</feature>
<comment type="subcellular location">
    <subcellularLocation>
        <location evidence="1">Cell membrane</location>
        <topology evidence="1">Multi-pass membrane protein</topology>
    </subcellularLocation>
</comment>
<dbReference type="RefSeq" id="WP_120748568.1">
    <property type="nucleotide sequence ID" value="NZ_RBAH01000012.1"/>
</dbReference>
<dbReference type="InterPro" id="IPR002656">
    <property type="entry name" value="Acyl_transf_3_dom"/>
</dbReference>
<reference evidence="9 10" key="1">
    <citation type="journal article" date="2007" name="Int. J. Syst. Evol. Microbiol.">
        <title>Paenibacillus ginsengarvi sp. nov., isolated from soil from ginseng cultivation.</title>
        <authorList>
            <person name="Yoon M.H."/>
            <person name="Ten L.N."/>
            <person name="Im W.T."/>
        </authorList>
    </citation>
    <scope>NUCLEOTIDE SEQUENCE [LARGE SCALE GENOMIC DNA]</scope>
    <source>
        <strain evidence="9 10">KCTC 13059</strain>
    </source>
</reference>
<proteinExistence type="inferred from homology"/>
<feature type="transmembrane region" description="Helical" evidence="7">
    <location>
        <begin position="497"/>
        <end position="517"/>
    </location>
</feature>
<dbReference type="GO" id="GO:0016413">
    <property type="term" value="F:O-acetyltransferase activity"/>
    <property type="evidence" value="ECO:0007669"/>
    <property type="project" value="TreeGrafter"/>
</dbReference>
<dbReference type="EMBL" id="RBAH01000012">
    <property type="protein sequence ID" value="RKN82185.1"/>
    <property type="molecule type" value="Genomic_DNA"/>
</dbReference>
<organism evidence="9 10">
    <name type="scientific">Paenibacillus ginsengarvi</name>
    <dbReference type="NCBI Taxonomy" id="400777"/>
    <lineage>
        <taxon>Bacteria</taxon>
        <taxon>Bacillati</taxon>
        <taxon>Bacillota</taxon>
        <taxon>Bacilli</taxon>
        <taxon>Bacillales</taxon>
        <taxon>Paenibacillaceae</taxon>
        <taxon>Paenibacillus</taxon>
    </lineage>
</organism>
<evidence type="ECO:0000256" key="2">
    <source>
        <dbReference type="ARBA" id="ARBA00007400"/>
    </source>
</evidence>
<comment type="similarity">
    <text evidence="2">Belongs to the acyltransferase 3 family.</text>
</comment>
<keyword evidence="4 7" id="KW-0812">Transmembrane</keyword>
<evidence type="ECO:0000259" key="8">
    <source>
        <dbReference type="Pfam" id="PF01757"/>
    </source>
</evidence>
<keyword evidence="10" id="KW-1185">Reference proteome</keyword>
<feature type="transmembrane region" description="Helical" evidence="7">
    <location>
        <begin position="402"/>
        <end position="420"/>
    </location>
</feature>
<dbReference type="Proteomes" id="UP000282311">
    <property type="component" value="Unassembled WGS sequence"/>
</dbReference>
<dbReference type="PANTHER" id="PTHR40074:SF2">
    <property type="entry name" value="O-ACETYLTRANSFERASE WECH"/>
    <property type="match status" value="1"/>
</dbReference>
<evidence type="ECO:0000313" key="10">
    <source>
        <dbReference type="Proteomes" id="UP000282311"/>
    </source>
</evidence>
<keyword evidence="5 7" id="KW-1133">Transmembrane helix</keyword>
<dbReference type="GO" id="GO:0009246">
    <property type="term" value="P:enterobacterial common antigen biosynthetic process"/>
    <property type="evidence" value="ECO:0007669"/>
    <property type="project" value="TreeGrafter"/>
</dbReference>
<comment type="caution">
    <text evidence="9">The sequence shown here is derived from an EMBL/GenBank/DDBJ whole genome shotgun (WGS) entry which is preliminary data.</text>
</comment>
<evidence type="ECO:0000256" key="1">
    <source>
        <dbReference type="ARBA" id="ARBA00004651"/>
    </source>
</evidence>
<accession>A0A3B0C7Z9</accession>
<evidence type="ECO:0000313" key="9">
    <source>
        <dbReference type="EMBL" id="RKN82185.1"/>
    </source>
</evidence>
<feature type="transmembrane region" description="Helical" evidence="7">
    <location>
        <begin position="432"/>
        <end position="451"/>
    </location>
</feature>
<evidence type="ECO:0000256" key="5">
    <source>
        <dbReference type="ARBA" id="ARBA00022989"/>
    </source>
</evidence>
<gene>
    <name evidence="9" type="ORF">D7M11_17715</name>
</gene>
<name>A0A3B0C7Z9_9BACL</name>
<dbReference type="PANTHER" id="PTHR40074">
    <property type="entry name" value="O-ACETYLTRANSFERASE WECH"/>
    <property type="match status" value="1"/>
</dbReference>
<feature type="transmembrane region" description="Helical" evidence="7">
    <location>
        <begin position="190"/>
        <end position="209"/>
    </location>
</feature>
<evidence type="ECO:0000256" key="7">
    <source>
        <dbReference type="SAM" id="Phobius"/>
    </source>
</evidence>
<feature type="transmembrane region" description="Helical" evidence="7">
    <location>
        <begin position="6"/>
        <end position="23"/>
    </location>
</feature>
<keyword evidence="9" id="KW-0012">Acyltransferase</keyword>
<feature type="transmembrane region" description="Helical" evidence="7">
    <location>
        <begin position="300"/>
        <end position="319"/>
    </location>
</feature>
<sequence>MSRISFIIILLLVIAAIISALPFRKLFYVKKVTVAFFMATVMAFIGGSIIPGLIVKPLKTPISITALDLKNTNSEGSEVWIKKIIIDGRNYKPTEIFKSNWIKQGEMLGWKNYDQPEGMSTILIGELPYGENREIVFESNKWRGIVSIEVDGQKQNVDLYSSNQQSTELSFKTEPSANIEQKNINSVKNAVFAIVFGLSLLLIIVLMMLDKKKESVRHTENDRDIWADLLRIVSIFAIHVIHSTGSIYSKYAETIDWYQALFINSVTRFAVPVFMMISGVYILSKTDSIRKVITKRIPKVLIPLLFWSFCYALLKVFYLNESTTIWNEILQIPITHRYYHLWFIYQLIGFYLISPILAVIYHKCSNALRWYFVAIALVIPSFMDMIIRLAFPEAPTFLQINWSRIGIAELGLFFLGKLLYDYLRNHKVKNLAPTVLAILGLYGVVMCSYYMSVKFEKSYFSFFEQIRFPVLIFSIGVFSLFYSLEQRLRSVPNKIKILIRKLSTLTLGVYFVHPLAISLFGNSGIISLMVNFIASFLFCYVLSKVPYLRRMVT</sequence>